<comment type="caution">
    <text evidence="1">The sequence shown here is derived from an EMBL/GenBank/DDBJ whole genome shotgun (WGS) entry which is preliminary data.</text>
</comment>
<keyword evidence="2" id="KW-1185">Reference proteome</keyword>
<evidence type="ECO:0000313" key="1">
    <source>
        <dbReference type="EMBL" id="KFI98844.1"/>
    </source>
</evidence>
<dbReference type="OrthoDB" id="3234764at2"/>
<reference evidence="1 2" key="1">
    <citation type="submission" date="2014-03" db="EMBL/GenBank/DDBJ databases">
        <title>Genomics of Bifidobacteria.</title>
        <authorList>
            <person name="Ventura M."/>
            <person name="Milani C."/>
            <person name="Lugli G.A."/>
        </authorList>
    </citation>
    <scope>NUCLEOTIDE SEQUENCE [LARGE SCALE GENOMIC DNA]</scope>
    <source>
        <strain evidence="1 2">LMG 11597</strain>
    </source>
</reference>
<dbReference type="AlphaFoldDB" id="A0A087DTJ4"/>
<dbReference type="RefSeq" id="WP_024463925.1">
    <property type="nucleotide sequence ID" value="NZ_CP062939.1"/>
</dbReference>
<organism evidence="1 2">
    <name type="scientific">Bifidobacterium subtile</name>
    <dbReference type="NCBI Taxonomy" id="77635"/>
    <lineage>
        <taxon>Bacteria</taxon>
        <taxon>Bacillati</taxon>
        <taxon>Actinomycetota</taxon>
        <taxon>Actinomycetes</taxon>
        <taxon>Bifidobacteriales</taxon>
        <taxon>Bifidobacteriaceae</taxon>
        <taxon>Bifidobacterium</taxon>
    </lineage>
</organism>
<accession>A0A087DTJ4</accession>
<name>A0A087DTJ4_9BIFI</name>
<dbReference type="EMBL" id="JGZR01000016">
    <property type="protein sequence ID" value="KFI98844.1"/>
    <property type="molecule type" value="Genomic_DNA"/>
</dbReference>
<evidence type="ECO:0000313" key="2">
    <source>
        <dbReference type="Proteomes" id="UP000029055"/>
    </source>
</evidence>
<sequence>MAGNDEVWRWDDSQAVEYTGADAQEHADRNLMAWTGAASPEEAAAMLLGRPGMTEQREESQR</sequence>
<protein>
    <submittedName>
        <fullName evidence="1">Uncharacterized protein</fullName>
    </submittedName>
</protein>
<gene>
    <name evidence="1" type="ORF">BISU_2046</name>
</gene>
<proteinExistence type="predicted"/>
<dbReference type="GeneID" id="78126917"/>
<dbReference type="Proteomes" id="UP000029055">
    <property type="component" value="Unassembled WGS sequence"/>
</dbReference>